<evidence type="ECO:0000256" key="7">
    <source>
        <dbReference type="SAM" id="Phobius"/>
    </source>
</evidence>
<keyword evidence="9" id="KW-1185">Reference proteome</keyword>
<evidence type="ECO:0000256" key="1">
    <source>
        <dbReference type="ARBA" id="ARBA00004141"/>
    </source>
</evidence>
<keyword evidence="5 7" id="KW-0472">Membrane</keyword>
<comment type="caution">
    <text evidence="8">The sequence shown here is derived from an EMBL/GenBank/DDBJ whole genome shotgun (WGS) entry which is preliminary data.</text>
</comment>
<name>A0A9Q1C4K7_HOLLE</name>
<dbReference type="EMBL" id="JAIZAY010000008">
    <property type="protein sequence ID" value="KAJ8037984.1"/>
    <property type="molecule type" value="Genomic_DNA"/>
</dbReference>
<keyword evidence="4 7" id="KW-1133">Transmembrane helix</keyword>
<reference evidence="8" key="1">
    <citation type="submission" date="2021-10" db="EMBL/GenBank/DDBJ databases">
        <title>Tropical sea cucumber genome reveals ecological adaptation and Cuvierian tubules defense mechanism.</title>
        <authorList>
            <person name="Chen T."/>
        </authorList>
    </citation>
    <scope>NUCLEOTIDE SEQUENCE</scope>
    <source>
        <strain evidence="8">Nanhai2018</strain>
        <tissue evidence="8">Muscle</tissue>
    </source>
</reference>
<evidence type="ECO:0000256" key="4">
    <source>
        <dbReference type="ARBA" id="ARBA00022989"/>
    </source>
</evidence>
<protein>
    <submittedName>
        <fullName evidence="8">Solute carrier family 23 member 2</fullName>
    </submittedName>
</protein>
<proteinExistence type="inferred from homology"/>
<keyword evidence="3 7" id="KW-0812">Transmembrane</keyword>
<evidence type="ECO:0000313" key="9">
    <source>
        <dbReference type="Proteomes" id="UP001152320"/>
    </source>
</evidence>
<dbReference type="Pfam" id="PF00860">
    <property type="entry name" value="Xan_ur_permease"/>
    <property type="match status" value="1"/>
</dbReference>
<evidence type="ECO:0000313" key="8">
    <source>
        <dbReference type="EMBL" id="KAJ8037984.1"/>
    </source>
</evidence>
<comment type="similarity">
    <text evidence="2">Belongs to the nucleobase:cation symporter-2 (NCS2) (TC 2.A.40) family.</text>
</comment>
<gene>
    <name evidence="8" type="ORF">HOLleu_18939</name>
</gene>
<feature type="transmembrane region" description="Helical" evidence="7">
    <location>
        <begin position="99"/>
        <end position="118"/>
    </location>
</feature>
<organism evidence="8 9">
    <name type="scientific">Holothuria leucospilota</name>
    <name type="common">Black long sea cucumber</name>
    <name type="synonym">Mertensiothuria leucospilota</name>
    <dbReference type="NCBI Taxonomy" id="206669"/>
    <lineage>
        <taxon>Eukaryota</taxon>
        <taxon>Metazoa</taxon>
        <taxon>Echinodermata</taxon>
        <taxon>Eleutherozoa</taxon>
        <taxon>Echinozoa</taxon>
        <taxon>Holothuroidea</taxon>
        <taxon>Aspidochirotacea</taxon>
        <taxon>Aspidochirotida</taxon>
        <taxon>Holothuriidae</taxon>
        <taxon>Holothuria</taxon>
    </lineage>
</organism>
<feature type="transmembrane region" description="Helical" evidence="7">
    <location>
        <begin position="45"/>
        <end position="64"/>
    </location>
</feature>
<sequence>MEENIEQSHEADDKRNQEEEKPELVYGIEDRPPILQLTVLGLQQFLSMCGAQVVIPLILAEILCMKTDVIAVSYVISATFLMQGITTFLQSTFGSRLPIIQGSSFSFIPPSIALMAFYGGCPELGEGRNTS</sequence>
<accession>A0A9Q1C4K7</accession>
<dbReference type="OrthoDB" id="1641903at2759"/>
<dbReference type="GO" id="GO:0022857">
    <property type="term" value="F:transmembrane transporter activity"/>
    <property type="evidence" value="ECO:0007669"/>
    <property type="project" value="InterPro"/>
</dbReference>
<evidence type="ECO:0000256" key="6">
    <source>
        <dbReference type="SAM" id="MobiDB-lite"/>
    </source>
</evidence>
<dbReference type="PANTHER" id="PTHR11119">
    <property type="entry name" value="XANTHINE-URACIL / VITAMIN C PERMEASE FAMILY MEMBER"/>
    <property type="match status" value="1"/>
</dbReference>
<evidence type="ECO:0000256" key="3">
    <source>
        <dbReference type="ARBA" id="ARBA00022692"/>
    </source>
</evidence>
<feature type="region of interest" description="Disordered" evidence="6">
    <location>
        <begin position="1"/>
        <end position="23"/>
    </location>
</feature>
<dbReference type="InterPro" id="IPR006043">
    <property type="entry name" value="NCS2"/>
</dbReference>
<comment type="subcellular location">
    <subcellularLocation>
        <location evidence="1">Membrane</location>
        <topology evidence="1">Multi-pass membrane protein</topology>
    </subcellularLocation>
</comment>
<dbReference type="AlphaFoldDB" id="A0A9Q1C4K7"/>
<evidence type="ECO:0000256" key="5">
    <source>
        <dbReference type="ARBA" id="ARBA00023136"/>
    </source>
</evidence>
<dbReference type="GO" id="GO:0016020">
    <property type="term" value="C:membrane"/>
    <property type="evidence" value="ECO:0007669"/>
    <property type="project" value="UniProtKB-SubCell"/>
</dbReference>
<feature type="transmembrane region" description="Helical" evidence="7">
    <location>
        <begin position="71"/>
        <end position="93"/>
    </location>
</feature>
<dbReference type="Proteomes" id="UP001152320">
    <property type="component" value="Chromosome 8"/>
</dbReference>
<evidence type="ECO:0000256" key="2">
    <source>
        <dbReference type="ARBA" id="ARBA00008821"/>
    </source>
</evidence>